<protein>
    <recommendedName>
        <fullName evidence="7">Major facilitator superfamily (MFS) profile domain-containing protein</fullName>
    </recommendedName>
</protein>
<feature type="transmembrane region" description="Helical" evidence="6">
    <location>
        <begin position="79"/>
        <end position="101"/>
    </location>
</feature>
<dbReference type="PROSITE" id="PS50850">
    <property type="entry name" value="MFS"/>
    <property type="match status" value="1"/>
</dbReference>
<evidence type="ECO:0000313" key="9">
    <source>
        <dbReference type="Proteomes" id="UP001107558"/>
    </source>
</evidence>
<dbReference type="InterPro" id="IPR020846">
    <property type="entry name" value="MFS_dom"/>
</dbReference>
<dbReference type="GO" id="GO:0022857">
    <property type="term" value="F:transmembrane transporter activity"/>
    <property type="evidence" value="ECO:0007669"/>
    <property type="project" value="InterPro"/>
</dbReference>
<comment type="caution">
    <text evidence="8">The sequence shown here is derived from an EMBL/GenBank/DDBJ whole genome shotgun (WGS) entry which is preliminary data.</text>
</comment>
<evidence type="ECO:0000256" key="6">
    <source>
        <dbReference type="SAM" id="Phobius"/>
    </source>
</evidence>
<evidence type="ECO:0000256" key="3">
    <source>
        <dbReference type="ARBA" id="ARBA00022692"/>
    </source>
</evidence>
<feature type="transmembrane region" description="Helical" evidence="6">
    <location>
        <begin position="45"/>
        <end position="67"/>
    </location>
</feature>
<feature type="transmembrane region" description="Helical" evidence="6">
    <location>
        <begin position="445"/>
        <end position="468"/>
    </location>
</feature>
<keyword evidence="4 6" id="KW-1133">Transmembrane helix</keyword>
<evidence type="ECO:0000313" key="8">
    <source>
        <dbReference type="EMBL" id="KAG5672757.1"/>
    </source>
</evidence>
<sequence length="552" mass="62130">MSQEQQPVYNNTTTTAIENGDKKDNKLIILETQEERRDRMWSLRIVYFTMFLVSLAFSVVLTGVWPLLDRLDPHAGKEFMGLIVAANPLGQMLFSPIFGYWSNKMKSIRLPLIASMAIFCIASGVYSVLDIFPTSTVKWWMFFARFFVGVSSANIAVCRSYLSAATTLKERTDSVSMMSLAQVLGFVFGPALQAAVTPLGSDGFIFQGLVINMYTAAGWINVLLGAINLVLFFPYFFKDRRVAAKEQMIIQGKQTEKETYKSVKIDYTTAWTLILSFFVIVFNFVLLETIGSSLTMDQFAWSKGEALYYVGILMSVGAFIACLAFCLISPLTKRFKEADLLIWGGFFFMVIGRLVFIPYRGDIPKLAVDREYKMENGTIAFYDEDDPIVLGCPVNSQPWCATTLQLQFPEFLFGFVISTIGYPIGVTLIQTIFSKVLGSRPQGTWMGLFTGAGCVSRIFGPLAVGSLYTRYGTTWTFTITCLMMFLPMIWLYLLRDRLAIEEVDIKTIEMRNLNGNSTKIQNGTNGLIKDKTVIINENETNDEQEKFISNGR</sequence>
<evidence type="ECO:0000256" key="4">
    <source>
        <dbReference type="ARBA" id="ARBA00022989"/>
    </source>
</evidence>
<dbReference type="GO" id="GO:0005765">
    <property type="term" value="C:lysosomal membrane"/>
    <property type="evidence" value="ECO:0007669"/>
    <property type="project" value="TreeGrafter"/>
</dbReference>
<keyword evidence="9" id="KW-1185">Reference proteome</keyword>
<dbReference type="InterPro" id="IPR011701">
    <property type="entry name" value="MFS"/>
</dbReference>
<dbReference type="CDD" id="cd17326">
    <property type="entry name" value="MFS_MFSD8"/>
    <property type="match status" value="1"/>
</dbReference>
<feature type="domain" description="Major facilitator superfamily (MFS) profile" evidence="7">
    <location>
        <begin position="42"/>
        <end position="499"/>
    </location>
</feature>
<feature type="transmembrane region" description="Helical" evidence="6">
    <location>
        <begin position="474"/>
        <end position="494"/>
    </location>
</feature>
<feature type="transmembrane region" description="Helical" evidence="6">
    <location>
        <begin position="306"/>
        <end position="328"/>
    </location>
</feature>
<feature type="transmembrane region" description="Helical" evidence="6">
    <location>
        <begin position="141"/>
        <end position="162"/>
    </location>
</feature>
<reference evidence="8" key="1">
    <citation type="submission" date="2021-03" db="EMBL/GenBank/DDBJ databases">
        <title>Chromosome level genome of the anhydrobiotic midge Polypedilum vanderplanki.</title>
        <authorList>
            <person name="Yoshida Y."/>
            <person name="Kikawada T."/>
            <person name="Gusev O."/>
        </authorList>
    </citation>
    <scope>NUCLEOTIDE SEQUENCE</scope>
    <source>
        <strain evidence="8">NIAS01</strain>
        <tissue evidence="8">Whole body or cell culture</tissue>
    </source>
</reference>
<feature type="transmembrane region" description="Helical" evidence="6">
    <location>
        <begin position="411"/>
        <end position="433"/>
    </location>
</feature>
<evidence type="ECO:0000256" key="5">
    <source>
        <dbReference type="ARBA" id="ARBA00023136"/>
    </source>
</evidence>
<feature type="transmembrane region" description="Helical" evidence="6">
    <location>
        <begin position="216"/>
        <end position="237"/>
    </location>
</feature>
<accession>A0A9J6BT36</accession>
<dbReference type="Gene3D" id="1.20.1250.20">
    <property type="entry name" value="MFS general substrate transporter like domains"/>
    <property type="match status" value="1"/>
</dbReference>
<dbReference type="OrthoDB" id="370281at2759"/>
<feature type="transmembrane region" description="Helical" evidence="6">
    <location>
        <begin position="340"/>
        <end position="359"/>
    </location>
</feature>
<dbReference type="InterPro" id="IPR036259">
    <property type="entry name" value="MFS_trans_sf"/>
</dbReference>
<feature type="transmembrane region" description="Helical" evidence="6">
    <location>
        <begin position="267"/>
        <end position="286"/>
    </location>
</feature>
<evidence type="ECO:0000259" key="7">
    <source>
        <dbReference type="PROSITE" id="PS50850"/>
    </source>
</evidence>
<proteinExistence type="predicted"/>
<keyword evidence="3 6" id="KW-0812">Transmembrane</keyword>
<dbReference type="InterPro" id="IPR051068">
    <property type="entry name" value="MFS_Domain-Containing_Protein"/>
</dbReference>
<dbReference type="SUPFAM" id="SSF103473">
    <property type="entry name" value="MFS general substrate transporter"/>
    <property type="match status" value="1"/>
</dbReference>
<feature type="transmembrane region" description="Helical" evidence="6">
    <location>
        <begin position="108"/>
        <end position="129"/>
    </location>
</feature>
<dbReference type="PANTHER" id="PTHR23510:SF3">
    <property type="entry name" value="MAJOR FACILITATOR SUPERFAMILY DOMAIN-CONTAINING PROTEIN 8"/>
    <property type="match status" value="1"/>
</dbReference>
<comment type="subcellular location">
    <subcellularLocation>
        <location evidence="1">Endomembrane system</location>
        <topology evidence="1">Multi-pass membrane protein</topology>
    </subcellularLocation>
</comment>
<feature type="transmembrane region" description="Helical" evidence="6">
    <location>
        <begin position="174"/>
        <end position="196"/>
    </location>
</feature>
<name>A0A9J6BT36_POLVA</name>
<dbReference type="Proteomes" id="UP001107558">
    <property type="component" value="Chromosome 3"/>
</dbReference>
<dbReference type="AlphaFoldDB" id="A0A9J6BT36"/>
<dbReference type="Pfam" id="PF07690">
    <property type="entry name" value="MFS_1"/>
    <property type="match status" value="2"/>
</dbReference>
<keyword evidence="2" id="KW-0813">Transport</keyword>
<evidence type="ECO:0000256" key="2">
    <source>
        <dbReference type="ARBA" id="ARBA00022448"/>
    </source>
</evidence>
<evidence type="ECO:0000256" key="1">
    <source>
        <dbReference type="ARBA" id="ARBA00004127"/>
    </source>
</evidence>
<keyword evidence="5 6" id="KW-0472">Membrane</keyword>
<dbReference type="PANTHER" id="PTHR23510">
    <property type="entry name" value="INNER MEMBRANE TRANSPORT PROTEIN YAJR"/>
    <property type="match status" value="1"/>
</dbReference>
<organism evidence="8 9">
    <name type="scientific">Polypedilum vanderplanki</name>
    <name type="common">Sleeping chironomid midge</name>
    <dbReference type="NCBI Taxonomy" id="319348"/>
    <lineage>
        <taxon>Eukaryota</taxon>
        <taxon>Metazoa</taxon>
        <taxon>Ecdysozoa</taxon>
        <taxon>Arthropoda</taxon>
        <taxon>Hexapoda</taxon>
        <taxon>Insecta</taxon>
        <taxon>Pterygota</taxon>
        <taxon>Neoptera</taxon>
        <taxon>Endopterygota</taxon>
        <taxon>Diptera</taxon>
        <taxon>Nematocera</taxon>
        <taxon>Chironomoidea</taxon>
        <taxon>Chironomidae</taxon>
        <taxon>Chironominae</taxon>
        <taxon>Polypedilum</taxon>
        <taxon>Polypedilum</taxon>
    </lineage>
</organism>
<dbReference type="GO" id="GO:0012505">
    <property type="term" value="C:endomembrane system"/>
    <property type="evidence" value="ECO:0007669"/>
    <property type="project" value="UniProtKB-SubCell"/>
</dbReference>
<gene>
    <name evidence="8" type="ORF">PVAND_002854</name>
</gene>
<dbReference type="EMBL" id="JADBJN010000003">
    <property type="protein sequence ID" value="KAG5672757.1"/>
    <property type="molecule type" value="Genomic_DNA"/>
</dbReference>